<gene>
    <name evidence="1" type="ORF">JF547_13745</name>
</gene>
<dbReference type="RefSeq" id="WP_206927696.1">
    <property type="nucleotide sequence ID" value="NZ_JAEKJW010000002.1"/>
</dbReference>
<dbReference type="Pfam" id="PF11625">
    <property type="entry name" value="DUF3253"/>
    <property type="match status" value="1"/>
</dbReference>
<dbReference type="Gene3D" id="1.10.10.10">
    <property type="entry name" value="Winged helix-like DNA-binding domain superfamily/Winged helix DNA-binding domain"/>
    <property type="match status" value="1"/>
</dbReference>
<accession>A0A8I1MA30</accession>
<dbReference type="SUPFAM" id="SSF46785">
    <property type="entry name" value="Winged helix' DNA-binding domain"/>
    <property type="match status" value="1"/>
</dbReference>
<name>A0A8I1MA30_9PROT</name>
<dbReference type="EMBL" id="JAEKJW010000002">
    <property type="protein sequence ID" value="MBN8197524.1"/>
    <property type="molecule type" value="Genomic_DNA"/>
</dbReference>
<reference evidence="1" key="1">
    <citation type="submission" date="2020-12" db="EMBL/GenBank/DDBJ databases">
        <title>Oil enriched cultivation method for isolating marine PHA-producing bacteria.</title>
        <authorList>
            <person name="Zheng W."/>
            <person name="Yu S."/>
            <person name="Huang Y."/>
        </authorList>
    </citation>
    <scope>NUCLEOTIDE SEQUENCE</scope>
    <source>
        <strain evidence="1">SY-2-3</strain>
    </source>
</reference>
<evidence type="ECO:0000313" key="1">
    <source>
        <dbReference type="EMBL" id="MBN8197524.1"/>
    </source>
</evidence>
<sequence length="94" mass="10526">MMVDDVEETRPTYAVLRQRMLSLAARRGADKSFCPSEVARSFGKNWTDLMPRIHQVAEQLCAEGLLEYQKGGISHGQNRPSGAYRLCLIPDDGD</sequence>
<dbReference type="InterPro" id="IPR036390">
    <property type="entry name" value="WH_DNA-bd_sf"/>
</dbReference>
<organism evidence="1 2">
    <name type="scientific">Thalassospira povalilytica</name>
    <dbReference type="NCBI Taxonomy" id="732237"/>
    <lineage>
        <taxon>Bacteria</taxon>
        <taxon>Pseudomonadati</taxon>
        <taxon>Pseudomonadota</taxon>
        <taxon>Alphaproteobacteria</taxon>
        <taxon>Rhodospirillales</taxon>
        <taxon>Thalassospiraceae</taxon>
        <taxon>Thalassospira</taxon>
    </lineage>
</organism>
<dbReference type="AlphaFoldDB" id="A0A8I1MA30"/>
<dbReference type="Proteomes" id="UP000664405">
    <property type="component" value="Unassembled WGS sequence"/>
</dbReference>
<dbReference type="InterPro" id="IPR021660">
    <property type="entry name" value="DUF3253"/>
</dbReference>
<comment type="caution">
    <text evidence="1">The sequence shown here is derived from an EMBL/GenBank/DDBJ whole genome shotgun (WGS) entry which is preliminary data.</text>
</comment>
<protein>
    <submittedName>
        <fullName evidence="1">DUF3253 domain-containing protein</fullName>
    </submittedName>
</protein>
<evidence type="ECO:0000313" key="2">
    <source>
        <dbReference type="Proteomes" id="UP000664405"/>
    </source>
</evidence>
<proteinExistence type="predicted"/>
<dbReference type="InterPro" id="IPR036388">
    <property type="entry name" value="WH-like_DNA-bd_sf"/>
</dbReference>